<accession>A0A7S3JPP0</accession>
<protein>
    <submittedName>
        <fullName evidence="2">Uncharacterized protein</fullName>
    </submittedName>
</protein>
<dbReference type="EMBL" id="HBIJ01000184">
    <property type="protein sequence ID" value="CAE0359416.1"/>
    <property type="molecule type" value="Transcribed_RNA"/>
</dbReference>
<feature type="compositionally biased region" description="Polar residues" evidence="1">
    <location>
        <begin position="52"/>
        <end position="66"/>
    </location>
</feature>
<evidence type="ECO:0000256" key="1">
    <source>
        <dbReference type="SAM" id="MobiDB-lite"/>
    </source>
</evidence>
<feature type="compositionally biased region" description="Basic and acidic residues" evidence="1">
    <location>
        <begin position="203"/>
        <end position="213"/>
    </location>
</feature>
<dbReference type="AlphaFoldDB" id="A0A7S3JPP0"/>
<reference evidence="2" key="1">
    <citation type="submission" date="2021-01" db="EMBL/GenBank/DDBJ databases">
        <authorList>
            <person name="Corre E."/>
            <person name="Pelletier E."/>
            <person name="Niang G."/>
            <person name="Scheremetjew M."/>
            <person name="Finn R."/>
            <person name="Kale V."/>
            <person name="Holt S."/>
            <person name="Cochrane G."/>
            <person name="Meng A."/>
            <person name="Brown T."/>
            <person name="Cohen L."/>
        </authorList>
    </citation>
    <scope>NUCLEOTIDE SEQUENCE</scope>
    <source>
        <strain evidence="2">CCMP1510</strain>
    </source>
</reference>
<feature type="compositionally biased region" description="Low complexity" evidence="1">
    <location>
        <begin position="175"/>
        <end position="195"/>
    </location>
</feature>
<gene>
    <name evidence="2" type="ORF">ALAG00032_LOCUS144</name>
</gene>
<feature type="compositionally biased region" description="Basic and acidic residues" evidence="1">
    <location>
        <begin position="68"/>
        <end position="81"/>
    </location>
</feature>
<name>A0A7S3JPP0_9STRA</name>
<feature type="region of interest" description="Disordered" evidence="1">
    <location>
        <begin position="52"/>
        <end position="133"/>
    </location>
</feature>
<evidence type="ECO:0000313" key="2">
    <source>
        <dbReference type="EMBL" id="CAE0359416.1"/>
    </source>
</evidence>
<organism evidence="2">
    <name type="scientific">Aureoumbra lagunensis</name>
    <dbReference type="NCBI Taxonomy" id="44058"/>
    <lineage>
        <taxon>Eukaryota</taxon>
        <taxon>Sar</taxon>
        <taxon>Stramenopiles</taxon>
        <taxon>Ochrophyta</taxon>
        <taxon>Pelagophyceae</taxon>
        <taxon>Pelagomonadales</taxon>
        <taxon>Aureoumbra</taxon>
    </lineage>
</organism>
<proteinExistence type="predicted"/>
<sequence>MINVHPSSLSRLLQDNLPSIVQAGIKCTHVEFFKTRYNTQRSAASSVSLTRSFGTSLPNGLGNNLSELGHEGNHQVEKTDGLDESETQNGVREELTTEGRVAGNTVEESGEDETDTNTGTGKTDGGGTHTQVLGDLNHGLGDLGGVGTALDLEGVAGGSLEKSLTLHGLEGAGARDGSLAGSSDGGADSRASGLDGHLGGQARGEDTRRGHCD</sequence>
<feature type="region of interest" description="Disordered" evidence="1">
    <location>
        <begin position="171"/>
        <end position="213"/>
    </location>
</feature>